<feature type="compositionally biased region" description="Basic residues" evidence="1">
    <location>
        <begin position="87"/>
        <end position="100"/>
    </location>
</feature>
<reference evidence="2 3" key="1">
    <citation type="submission" date="2020-08" db="EMBL/GenBank/DDBJ databases">
        <title>Genomic Encyclopedia of Type Strains, Phase IV (KMG-IV): sequencing the most valuable type-strain genomes for metagenomic binning, comparative biology and taxonomic classification.</title>
        <authorList>
            <person name="Goeker M."/>
        </authorList>
    </citation>
    <scope>NUCLEOTIDE SEQUENCE [LARGE SCALE GENOMIC DNA]</scope>
    <source>
        <strain evidence="2 3">DSM 102235</strain>
    </source>
</reference>
<dbReference type="AlphaFoldDB" id="A0A7W6DQX2"/>
<evidence type="ECO:0000256" key="1">
    <source>
        <dbReference type="SAM" id="MobiDB-lite"/>
    </source>
</evidence>
<dbReference type="RefSeq" id="WP_183964665.1">
    <property type="nucleotide sequence ID" value="NZ_BAABBZ010000059.1"/>
</dbReference>
<dbReference type="Proteomes" id="UP000541426">
    <property type="component" value="Unassembled WGS sequence"/>
</dbReference>
<name>A0A7W6DQX2_9RHOB</name>
<proteinExistence type="predicted"/>
<keyword evidence="3" id="KW-1185">Reference proteome</keyword>
<organism evidence="2 3">
    <name type="scientific">Sagittula marina</name>
    <dbReference type="NCBI Taxonomy" id="943940"/>
    <lineage>
        <taxon>Bacteria</taxon>
        <taxon>Pseudomonadati</taxon>
        <taxon>Pseudomonadota</taxon>
        <taxon>Alphaproteobacteria</taxon>
        <taxon>Rhodobacterales</taxon>
        <taxon>Roseobacteraceae</taxon>
        <taxon>Sagittula</taxon>
    </lineage>
</organism>
<comment type="caution">
    <text evidence="2">The sequence shown here is derived from an EMBL/GenBank/DDBJ whole genome shotgun (WGS) entry which is preliminary data.</text>
</comment>
<gene>
    <name evidence="2" type="ORF">GGQ68_001601</name>
</gene>
<accession>A0A7W6DQX2</accession>
<protein>
    <submittedName>
        <fullName evidence="2">Uncharacterized protein</fullName>
    </submittedName>
</protein>
<feature type="region of interest" description="Disordered" evidence="1">
    <location>
        <begin position="78"/>
        <end position="100"/>
    </location>
</feature>
<evidence type="ECO:0000313" key="2">
    <source>
        <dbReference type="EMBL" id="MBB3985272.1"/>
    </source>
</evidence>
<evidence type="ECO:0000313" key="3">
    <source>
        <dbReference type="Proteomes" id="UP000541426"/>
    </source>
</evidence>
<dbReference type="EMBL" id="JACIEJ010000003">
    <property type="protein sequence ID" value="MBB3985272.1"/>
    <property type="molecule type" value="Genomic_DNA"/>
</dbReference>
<sequence length="100" mass="10797">MLLERTISQLDIGPVHPGRATEMGRMGYLQWLGALPGHSGYAAEAQRALAMAQIFADGSPAVAVFCALLRQSLDTPLQPMTLAPPPRVRRGGARTRRLMS</sequence>